<protein>
    <submittedName>
        <fullName evidence="2">Uncharacterized protein</fullName>
    </submittedName>
</protein>
<comment type="caution">
    <text evidence="2">The sequence shown here is derived from an EMBL/GenBank/DDBJ whole genome shotgun (WGS) entry which is preliminary data.</text>
</comment>
<sequence length="99" mass="11675">MWRSRCRCQASRCRLPHHRGECLCSAYLRQEANANVPQTSPERKLKFDLLTHDYWRELTLRQPKAKTNQALAYTSVHHMCTLCMWVLCVLCCVCCVWLC</sequence>
<keyword evidence="3" id="KW-1185">Reference proteome</keyword>
<proteinExistence type="predicted"/>
<keyword evidence="1" id="KW-1133">Transmembrane helix</keyword>
<keyword evidence="1" id="KW-0812">Transmembrane</keyword>
<reference evidence="2" key="1">
    <citation type="journal article" date="2020" name="Stud. Mycol.">
        <title>101 Dothideomycetes genomes: a test case for predicting lifestyles and emergence of pathogens.</title>
        <authorList>
            <person name="Haridas S."/>
            <person name="Albert R."/>
            <person name="Binder M."/>
            <person name="Bloem J."/>
            <person name="Labutti K."/>
            <person name="Salamov A."/>
            <person name="Andreopoulos B."/>
            <person name="Baker S."/>
            <person name="Barry K."/>
            <person name="Bills G."/>
            <person name="Bluhm B."/>
            <person name="Cannon C."/>
            <person name="Castanera R."/>
            <person name="Culley D."/>
            <person name="Daum C."/>
            <person name="Ezra D."/>
            <person name="Gonzalez J."/>
            <person name="Henrissat B."/>
            <person name="Kuo A."/>
            <person name="Liang C."/>
            <person name="Lipzen A."/>
            <person name="Lutzoni F."/>
            <person name="Magnuson J."/>
            <person name="Mondo S."/>
            <person name="Nolan M."/>
            <person name="Ohm R."/>
            <person name="Pangilinan J."/>
            <person name="Park H.-J."/>
            <person name="Ramirez L."/>
            <person name="Alfaro M."/>
            <person name="Sun H."/>
            <person name="Tritt A."/>
            <person name="Yoshinaga Y."/>
            <person name="Zwiers L.-H."/>
            <person name="Turgeon B."/>
            <person name="Goodwin S."/>
            <person name="Spatafora J."/>
            <person name="Crous P."/>
            <person name="Grigoriev I."/>
        </authorList>
    </citation>
    <scope>NUCLEOTIDE SEQUENCE</scope>
    <source>
        <strain evidence="2">CBS 116435</strain>
    </source>
</reference>
<dbReference type="EMBL" id="MU003775">
    <property type="protein sequence ID" value="KAF2723743.1"/>
    <property type="molecule type" value="Genomic_DNA"/>
</dbReference>
<name>A0A9P4QDM5_9PEZI</name>
<dbReference type="Proteomes" id="UP000799441">
    <property type="component" value="Unassembled WGS sequence"/>
</dbReference>
<dbReference type="AlphaFoldDB" id="A0A9P4QDM5"/>
<gene>
    <name evidence="2" type="ORF">K431DRAFT_17705</name>
</gene>
<organism evidence="2 3">
    <name type="scientific">Polychaeton citri CBS 116435</name>
    <dbReference type="NCBI Taxonomy" id="1314669"/>
    <lineage>
        <taxon>Eukaryota</taxon>
        <taxon>Fungi</taxon>
        <taxon>Dikarya</taxon>
        <taxon>Ascomycota</taxon>
        <taxon>Pezizomycotina</taxon>
        <taxon>Dothideomycetes</taxon>
        <taxon>Dothideomycetidae</taxon>
        <taxon>Capnodiales</taxon>
        <taxon>Capnodiaceae</taxon>
        <taxon>Polychaeton</taxon>
    </lineage>
</organism>
<evidence type="ECO:0000313" key="3">
    <source>
        <dbReference type="Proteomes" id="UP000799441"/>
    </source>
</evidence>
<accession>A0A9P4QDM5</accession>
<feature type="transmembrane region" description="Helical" evidence="1">
    <location>
        <begin position="76"/>
        <end position="98"/>
    </location>
</feature>
<evidence type="ECO:0000256" key="1">
    <source>
        <dbReference type="SAM" id="Phobius"/>
    </source>
</evidence>
<keyword evidence="1" id="KW-0472">Membrane</keyword>
<evidence type="ECO:0000313" key="2">
    <source>
        <dbReference type="EMBL" id="KAF2723743.1"/>
    </source>
</evidence>